<dbReference type="InterPro" id="IPR017871">
    <property type="entry name" value="ABC_transporter-like_CS"/>
</dbReference>
<dbReference type="PROSITE" id="PS50893">
    <property type="entry name" value="ABC_TRANSPORTER_2"/>
    <property type="match status" value="2"/>
</dbReference>
<dbReference type="PROSITE" id="PS00211">
    <property type="entry name" value="ABC_TRANSPORTER_1"/>
    <property type="match status" value="1"/>
</dbReference>
<sequence length="512" mass="55763">MDDNILEMRSITKTFPGVKALEDVSLTVRRGEVHAICGENGAGKSTLMKVLSGVYPAGSYDGDIVFEGEVSRFSGIRDSEHAGIAIIHQELALVPYLSIAENIFLGNERRGRGGLINWNKVNAEAGELLRSVGLRENAITPVGQLGVGKQQLVEIAKALSKDVKLLILDEPTAALNDSDSEHLLGLLRTLQQRGITSIIISHKLNEITAIADNVTIIRDGQTVETLSLHAGEVTQDRIIRGMVGRDLESYYPERESHPGEEVLRVEDWTVKHPTQERLVVDHASFNVRAGEVVGIAGLMGAGRTELAMSIFGRSYGRHVSGRVFMHGKEVKTRNVAEAIDNGIAYATEDRKKYGLNLIEDIRRNISAAGLGKLSRRGWVNGNEETKVAESSRKSMNIKAPSVSSIVGKLSGGNQQKVVLSKWLYTDPDVLILDEPTRGIDVGAKYEIYTIINRLVAAGKAVVVISSELPELLGTCDRVYTLSAGRITGEVPVREATQESLMALMTKERELAA</sequence>
<organism evidence="11 12">
    <name type="scientific">Modestobacter roseus</name>
    <dbReference type="NCBI Taxonomy" id="1181884"/>
    <lineage>
        <taxon>Bacteria</taxon>
        <taxon>Bacillati</taxon>
        <taxon>Actinomycetota</taxon>
        <taxon>Actinomycetes</taxon>
        <taxon>Geodermatophilales</taxon>
        <taxon>Geodermatophilaceae</taxon>
        <taxon>Modestobacter</taxon>
    </lineage>
</organism>
<dbReference type="NCBIfam" id="NF040905">
    <property type="entry name" value="GguA"/>
    <property type="match status" value="1"/>
</dbReference>
<keyword evidence="3" id="KW-1003">Cell membrane</keyword>
<dbReference type="Pfam" id="PF00005">
    <property type="entry name" value="ABC_tran"/>
    <property type="match status" value="2"/>
</dbReference>
<accession>A0A562IW05</accession>
<dbReference type="PANTHER" id="PTHR43790:SF1">
    <property type="entry name" value="XYLOSE IMPORT ATP-BINDING PROTEIN XYLG"/>
    <property type="match status" value="1"/>
</dbReference>
<dbReference type="Gene3D" id="3.40.50.300">
    <property type="entry name" value="P-loop containing nucleotide triphosphate hydrolases"/>
    <property type="match status" value="2"/>
</dbReference>
<dbReference type="SUPFAM" id="SSF52540">
    <property type="entry name" value="P-loop containing nucleoside triphosphate hydrolases"/>
    <property type="match status" value="2"/>
</dbReference>
<dbReference type="EMBL" id="VLKF01000001">
    <property type="protein sequence ID" value="TWH75199.1"/>
    <property type="molecule type" value="Genomic_DNA"/>
</dbReference>
<evidence type="ECO:0000256" key="7">
    <source>
        <dbReference type="ARBA" id="ARBA00022840"/>
    </source>
</evidence>
<dbReference type="InterPro" id="IPR053466">
    <property type="entry name" value="L-arabinose_ABC_transporter"/>
</dbReference>
<dbReference type="InterPro" id="IPR003439">
    <property type="entry name" value="ABC_transporter-like_ATP-bd"/>
</dbReference>
<dbReference type="GO" id="GO:0016887">
    <property type="term" value="F:ATP hydrolysis activity"/>
    <property type="evidence" value="ECO:0007669"/>
    <property type="project" value="InterPro"/>
</dbReference>
<keyword evidence="4" id="KW-0762">Sugar transport</keyword>
<evidence type="ECO:0000256" key="8">
    <source>
        <dbReference type="ARBA" id="ARBA00022967"/>
    </source>
</evidence>
<dbReference type="InterPro" id="IPR050107">
    <property type="entry name" value="ABC_carbohydrate_import_ATPase"/>
</dbReference>
<evidence type="ECO:0000256" key="1">
    <source>
        <dbReference type="ARBA" id="ARBA00004202"/>
    </source>
</evidence>
<keyword evidence="9" id="KW-0472">Membrane</keyword>
<dbReference type="Proteomes" id="UP000321490">
    <property type="component" value="Unassembled WGS sequence"/>
</dbReference>
<dbReference type="InterPro" id="IPR003593">
    <property type="entry name" value="AAA+_ATPase"/>
</dbReference>
<evidence type="ECO:0000313" key="11">
    <source>
        <dbReference type="EMBL" id="TWH75199.1"/>
    </source>
</evidence>
<dbReference type="CDD" id="cd03216">
    <property type="entry name" value="ABC_Carb_Monos_I"/>
    <property type="match status" value="1"/>
</dbReference>
<reference evidence="11 12" key="1">
    <citation type="submission" date="2019-07" db="EMBL/GenBank/DDBJ databases">
        <title>R&amp;d 2014.</title>
        <authorList>
            <person name="Klenk H.-P."/>
        </authorList>
    </citation>
    <scope>NUCLEOTIDE SEQUENCE [LARGE SCALE GENOMIC DNA]</scope>
    <source>
        <strain evidence="11 12">DSM 45764</strain>
    </source>
</reference>
<evidence type="ECO:0000256" key="9">
    <source>
        <dbReference type="ARBA" id="ARBA00023136"/>
    </source>
</evidence>
<dbReference type="CDD" id="cd03215">
    <property type="entry name" value="ABC_Carb_Monos_II"/>
    <property type="match status" value="1"/>
</dbReference>
<keyword evidence="8" id="KW-1278">Translocase</keyword>
<comment type="caution">
    <text evidence="11">The sequence shown here is derived from an EMBL/GenBank/DDBJ whole genome shotgun (WGS) entry which is preliminary data.</text>
</comment>
<dbReference type="RefSeq" id="WP_153361446.1">
    <property type="nucleotide sequence ID" value="NZ_JABGDC010000142.1"/>
</dbReference>
<keyword evidence="12" id="KW-1185">Reference proteome</keyword>
<evidence type="ECO:0000256" key="2">
    <source>
        <dbReference type="ARBA" id="ARBA00022448"/>
    </source>
</evidence>
<keyword evidence="2" id="KW-0813">Transport</keyword>
<evidence type="ECO:0000256" key="3">
    <source>
        <dbReference type="ARBA" id="ARBA00022475"/>
    </source>
</evidence>
<proteinExistence type="predicted"/>
<gene>
    <name evidence="11" type="ORF">JD78_03754</name>
</gene>
<dbReference type="GO" id="GO:0005886">
    <property type="term" value="C:plasma membrane"/>
    <property type="evidence" value="ECO:0007669"/>
    <property type="project" value="UniProtKB-SubCell"/>
</dbReference>
<feature type="domain" description="ABC transporter" evidence="10">
    <location>
        <begin position="263"/>
        <end position="508"/>
    </location>
</feature>
<dbReference type="InterPro" id="IPR027417">
    <property type="entry name" value="P-loop_NTPase"/>
</dbReference>
<dbReference type="OrthoDB" id="3651648at2"/>
<dbReference type="FunFam" id="3.40.50.300:FF:000127">
    <property type="entry name" value="Ribose import ATP-binding protein RbsA"/>
    <property type="match status" value="1"/>
</dbReference>
<comment type="subcellular location">
    <subcellularLocation>
        <location evidence="1">Cell membrane</location>
        <topology evidence="1">Peripheral membrane protein</topology>
    </subcellularLocation>
</comment>
<evidence type="ECO:0000259" key="10">
    <source>
        <dbReference type="PROSITE" id="PS50893"/>
    </source>
</evidence>
<dbReference type="AlphaFoldDB" id="A0A562IW05"/>
<keyword evidence="5" id="KW-0677">Repeat</keyword>
<dbReference type="GO" id="GO:0005524">
    <property type="term" value="F:ATP binding"/>
    <property type="evidence" value="ECO:0007669"/>
    <property type="project" value="UniProtKB-KW"/>
</dbReference>
<dbReference type="PANTHER" id="PTHR43790">
    <property type="entry name" value="CARBOHYDRATE TRANSPORT ATP-BINDING PROTEIN MG119-RELATED"/>
    <property type="match status" value="1"/>
</dbReference>
<evidence type="ECO:0000313" key="12">
    <source>
        <dbReference type="Proteomes" id="UP000321490"/>
    </source>
</evidence>
<feature type="domain" description="ABC transporter" evidence="10">
    <location>
        <begin position="6"/>
        <end position="244"/>
    </location>
</feature>
<dbReference type="SMART" id="SM00382">
    <property type="entry name" value="AAA"/>
    <property type="match status" value="2"/>
</dbReference>
<evidence type="ECO:0000256" key="5">
    <source>
        <dbReference type="ARBA" id="ARBA00022737"/>
    </source>
</evidence>
<name>A0A562IW05_9ACTN</name>
<keyword evidence="7 11" id="KW-0067">ATP-binding</keyword>
<protein>
    <submittedName>
        <fullName evidence="11">Monosaccharide ABC transporter ATP-binding protein (CUT2 family)</fullName>
    </submittedName>
</protein>
<keyword evidence="6" id="KW-0547">Nucleotide-binding</keyword>
<evidence type="ECO:0000256" key="4">
    <source>
        <dbReference type="ARBA" id="ARBA00022597"/>
    </source>
</evidence>
<evidence type="ECO:0000256" key="6">
    <source>
        <dbReference type="ARBA" id="ARBA00022741"/>
    </source>
</evidence>